<accession>A0ABQ7PSA8</accession>
<sequence>MHSTTINKCKLVSFNCKSVVRATDYVKELCKNNDIIALQETWLMPHDLEYLSSIEPEFAATGSSAVDTAAGVVRGRPYGGVALLWRKGAFDNVCIVNCKNTRIVAINCKVNGLSVLVFSVYMPTDSIKNLPEFTECLAEVSAIIDDLKIENVFVLGDFNSHPGELFCNELLRFCSEQKWICADFEYLGLDSGTYTFISDAHGCTRWLDHCLTSTVAYKSISSIEVKYDVSWSDHFPLQIACDFSILAPSSNVSNVLRNSVLWGERDKSQIDEYHNISHSELRLIDFPSEMSNCCGKMCNNTEHKKVIDKMYKNIVMIMQKAALHCSKIRICSRKKYVIGWNKHVSEAHREARLAFQTWQLYGQPSSGYIT</sequence>
<organism evidence="2 3">
    <name type="scientific">Plutella xylostella</name>
    <name type="common">Diamondback moth</name>
    <name type="synonym">Plutella maculipennis</name>
    <dbReference type="NCBI Taxonomy" id="51655"/>
    <lineage>
        <taxon>Eukaryota</taxon>
        <taxon>Metazoa</taxon>
        <taxon>Ecdysozoa</taxon>
        <taxon>Arthropoda</taxon>
        <taxon>Hexapoda</taxon>
        <taxon>Insecta</taxon>
        <taxon>Pterygota</taxon>
        <taxon>Neoptera</taxon>
        <taxon>Endopterygota</taxon>
        <taxon>Lepidoptera</taxon>
        <taxon>Glossata</taxon>
        <taxon>Ditrysia</taxon>
        <taxon>Yponomeutoidea</taxon>
        <taxon>Plutellidae</taxon>
        <taxon>Plutella</taxon>
    </lineage>
</organism>
<reference evidence="2 3" key="1">
    <citation type="submission" date="2021-06" db="EMBL/GenBank/DDBJ databases">
        <title>A haploid diamondback moth (Plutella xylostella L.) genome assembly resolves 31 chromosomes and identifies a diamide resistance mutation.</title>
        <authorList>
            <person name="Ward C.M."/>
            <person name="Perry K.D."/>
            <person name="Baker G."/>
            <person name="Powis K."/>
            <person name="Heckel D.G."/>
            <person name="Baxter S.W."/>
        </authorList>
    </citation>
    <scope>NUCLEOTIDE SEQUENCE [LARGE SCALE GENOMIC DNA]</scope>
    <source>
        <strain evidence="2 3">LV</strain>
        <tissue evidence="2">Single pupa</tissue>
    </source>
</reference>
<evidence type="ECO:0000259" key="1">
    <source>
        <dbReference type="Pfam" id="PF03372"/>
    </source>
</evidence>
<dbReference type="SUPFAM" id="SSF56219">
    <property type="entry name" value="DNase I-like"/>
    <property type="match status" value="1"/>
</dbReference>
<gene>
    <name evidence="2" type="ORF">JYU34_021952</name>
</gene>
<dbReference type="InterPro" id="IPR036691">
    <property type="entry name" value="Endo/exonu/phosph_ase_sf"/>
</dbReference>
<evidence type="ECO:0000313" key="3">
    <source>
        <dbReference type="Proteomes" id="UP000823941"/>
    </source>
</evidence>
<comment type="caution">
    <text evidence="2">The sequence shown here is derived from an EMBL/GenBank/DDBJ whole genome shotgun (WGS) entry which is preliminary data.</text>
</comment>
<keyword evidence="3" id="KW-1185">Reference proteome</keyword>
<dbReference type="Proteomes" id="UP000823941">
    <property type="component" value="Chromosome 30"/>
</dbReference>
<dbReference type="InterPro" id="IPR005135">
    <property type="entry name" value="Endo/exonuclease/phosphatase"/>
</dbReference>
<proteinExistence type="predicted"/>
<dbReference type="Pfam" id="PF03372">
    <property type="entry name" value="Exo_endo_phos"/>
    <property type="match status" value="1"/>
</dbReference>
<feature type="domain" description="Endonuclease/exonuclease/phosphatase" evidence="1">
    <location>
        <begin position="12"/>
        <end position="220"/>
    </location>
</feature>
<dbReference type="EMBL" id="JAHIBW010000030">
    <property type="protein sequence ID" value="KAG7295668.1"/>
    <property type="molecule type" value="Genomic_DNA"/>
</dbReference>
<evidence type="ECO:0000313" key="2">
    <source>
        <dbReference type="EMBL" id="KAG7295668.1"/>
    </source>
</evidence>
<name>A0ABQ7PSA8_PLUXY</name>
<dbReference type="Gene3D" id="3.60.10.10">
    <property type="entry name" value="Endonuclease/exonuclease/phosphatase"/>
    <property type="match status" value="1"/>
</dbReference>
<protein>
    <recommendedName>
        <fullName evidence="1">Endonuclease/exonuclease/phosphatase domain-containing protein</fullName>
    </recommendedName>
</protein>